<sequence>MAYEVLKAGRGLELRPLRLADARALFAQVDADRARLRRWLPWPDANRGPEDSRAYILRMRAQARAGIGQSFGLWWRDRLVGVAGFIWIDQPNRSGALGYWLAREAEGRGLMTAAVSALLRHGFRTLGLNRIEIRAGIRNRRSRAIPERLGFRREGTLRQAEWVNDRFVDHAVYGLLAGEWKGRR</sequence>
<protein>
    <submittedName>
        <fullName evidence="2">GNAT family N-acetyltransferase</fullName>
    </submittedName>
</protein>
<gene>
    <name evidence="2" type="ORF">GETHPA_11730</name>
</gene>
<dbReference type="Gene3D" id="3.40.630.30">
    <property type="match status" value="1"/>
</dbReference>
<name>A0ABQ5Q4G2_9BACT</name>
<dbReference type="SUPFAM" id="SSF55729">
    <property type="entry name" value="Acyl-CoA N-acyltransferases (Nat)"/>
    <property type="match status" value="1"/>
</dbReference>
<dbReference type="InterPro" id="IPR000182">
    <property type="entry name" value="GNAT_dom"/>
</dbReference>
<dbReference type="Proteomes" id="UP001165089">
    <property type="component" value="Unassembled WGS sequence"/>
</dbReference>
<dbReference type="InterPro" id="IPR051908">
    <property type="entry name" value="Ribosomal_N-acetyltransferase"/>
</dbReference>
<dbReference type="EMBL" id="BSDD01000002">
    <property type="protein sequence ID" value="GLH69640.1"/>
    <property type="molecule type" value="Genomic_DNA"/>
</dbReference>
<dbReference type="RefSeq" id="WP_285723655.1">
    <property type="nucleotide sequence ID" value="NZ_BSDD01000002.1"/>
</dbReference>
<evidence type="ECO:0000313" key="3">
    <source>
        <dbReference type="Proteomes" id="UP001165089"/>
    </source>
</evidence>
<comment type="caution">
    <text evidence="2">The sequence shown here is derived from an EMBL/GenBank/DDBJ whole genome shotgun (WGS) entry which is preliminary data.</text>
</comment>
<dbReference type="PROSITE" id="PS51186">
    <property type="entry name" value="GNAT"/>
    <property type="match status" value="1"/>
</dbReference>
<dbReference type="PANTHER" id="PTHR43441:SF12">
    <property type="entry name" value="RIBOSOMAL N-ACETYLTRANSFERASE YDAF-RELATED"/>
    <property type="match status" value="1"/>
</dbReference>
<evidence type="ECO:0000259" key="1">
    <source>
        <dbReference type="PROSITE" id="PS51186"/>
    </source>
</evidence>
<dbReference type="PANTHER" id="PTHR43441">
    <property type="entry name" value="RIBOSOMAL-PROTEIN-SERINE ACETYLTRANSFERASE"/>
    <property type="match status" value="1"/>
</dbReference>
<reference evidence="2 3" key="1">
    <citation type="journal article" date="2023" name="Antonie Van Leeuwenhoek">
        <title>Mesoterricola silvestris gen. nov., sp. nov., Mesoterricola sediminis sp. nov., Geothrix oryzae sp. nov., Geothrix edaphica sp. nov., Geothrix rubra sp. nov., and Geothrix limicola sp. nov., six novel members of Acidobacteriota isolated from soils.</title>
        <authorList>
            <person name="Itoh H."/>
            <person name="Sugisawa Y."/>
            <person name="Mise K."/>
            <person name="Xu Z."/>
            <person name="Kuniyasu M."/>
            <person name="Ushijima N."/>
            <person name="Kawano K."/>
            <person name="Kobayashi E."/>
            <person name="Shiratori Y."/>
            <person name="Masuda Y."/>
            <person name="Senoo K."/>
        </authorList>
    </citation>
    <scope>NUCLEOTIDE SEQUENCE [LARGE SCALE GENOMIC DNA]</scope>
    <source>
        <strain evidence="2 3">Red803</strain>
    </source>
</reference>
<accession>A0ABQ5Q4G2</accession>
<organism evidence="2 3">
    <name type="scientific">Geothrix rubra</name>
    <dbReference type="NCBI Taxonomy" id="2927977"/>
    <lineage>
        <taxon>Bacteria</taxon>
        <taxon>Pseudomonadati</taxon>
        <taxon>Acidobacteriota</taxon>
        <taxon>Holophagae</taxon>
        <taxon>Holophagales</taxon>
        <taxon>Holophagaceae</taxon>
        <taxon>Geothrix</taxon>
    </lineage>
</organism>
<proteinExistence type="predicted"/>
<feature type="domain" description="N-acetyltransferase" evidence="1">
    <location>
        <begin position="12"/>
        <end position="178"/>
    </location>
</feature>
<keyword evidence="3" id="KW-1185">Reference proteome</keyword>
<evidence type="ECO:0000313" key="2">
    <source>
        <dbReference type="EMBL" id="GLH69640.1"/>
    </source>
</evidence>
<dbReference type="InterPro" id="IPR016181">
    <property type="entry name" value="Acyl_CoA_acyltransferase"/>
</dbReference>
<dbReference type="Pfam" id="PF13302">
    <property type="entry name" value="Acetyltransf_3"/>
    <property type="match status" value="1"/>
</dbReference>